<gene>
    <name evidence="4" type="ORF">PACLA_8A036668</name>
</gene>
<evidence type="ECO:0000259" key="1">
    <source>
        <dbReference type="Pfam" id="PF17921"/>
    </source>
</evidence>
<dbReference type="Pfam" id="PF25815">
    <property type="entry name" value="CTHRC1_C"/>
    <property type="match status" value="1"/>
</dbReference>
<feature type="domain" description="CTHRC1 C-terminal" evidence="3">
    <location>
        <begin position="447"/>
        <end position="576"/>
    </location>
</feature>
<dbReference type="EMBL" id="CACRXK020000582">
    <property type="protein sequence ID" value="CAB3983149.1"/>
    <property type="molecule type" value="Genomic_DNA"/>
</dbReference>
<dbReference type="InterPro" id="IPR050951">
    <property type="entry name" value="Retrovirus_Pol_polyprotein"/>
</dbReference>
<feature type="domain" description="Integrase zinc-binding" evidence="1">
    <location>
        <begin position="129"/>
        <end position="175"/>
    </location>
</feature>
<dbReference type="InterPro" id="IPR057873">
    <property type="entry name" value="CTHRC1_C"/>
</dbReference>
<dbReference type="Proteomes" id="UP001152795">
    <property type="component" value="Unassembled WGS sequence"/>
</dbReference>
<dbReference type="FunFam" id="1.10.340.70:FF:000001">
    <property type="entry name" value="Retrovirus-related Pol polyprotein from transposon gypsy-like Protein"/>
    <property type="match status" value="1"/>
</dbReference>
<protein>
    <submittedName>
        <fullName evidence="4">Uncharacterized protein</fullName>
    </submittedName>
</protein>
<dbReference type="OrthoDB" id="10030726at2759"/>
<evidence type="ECO:0000259" key="2">
    <source>
        <dbReference type="Pfam" id="PF22938"/>
    </source>
</evidence>
<evidence type="ECO:0000259" key="3">
    <source>
        <dbReference type="Pfam" id="PF25815"/>
    </source>
</evidence>
<name>A0A6S7G2W6_PARCT</name>
<accession>A0A6S7G2W6</accession>
<dbReference type="InterPro" id="IPR054465">
    <property type="entry name" value="Integrase_p58-like_C"/>
</dbReference>
<dbReference type="PANTHER" id="PTHR37984">
    <property type="entry name" value="PROTEIN CBG26694"/>
    <property type="match status" value="1"/>
</dbReference>
<evidence type="ECO:0000313" key="5">
    <source>
        <dbReference type="Proteomes" id="UP001152795"/>
    </source>
</evidence>
<dbReference type="Gene3D" id="1.10.340.70">
    <property type="match status" value="1"/>
</dbReference>
<sequence>MSVKDVTGRLARWSLFIQQFDFEIKHRPGIANGNADGLSRRAYSTPSTLAALKPLSAELERIHEMQRKDTTLAPLIKYLETKTLPNEENCSRTIVHQADQFLLDDQGILQHLWTPTGRSRTDTKIQLVVPTALRFEILKSFHDNPLGGHFGSEKTYEKIRTHYYWSGMFTDIQHWGHTRIIFRSFCNRGLRLKRQRGIPHFIFYTVVSHARLPVDVNLLPPQTDKLSTSIAEHRARIVLQLEEAQRLAKTNTERTQQQMKARYDLTSKPESYKIGQRVWVYTPKTQKGLSNKLFHRWHGPYRIVNKLLPVNFKLRNSANRLISTPVHVNRMKLFYDANDRPIEPPSFPSEQNSWVAESDMSKNGSWIYLLMDVLHSRFNSVTPGIITPENPKHSSACNGIPGIPSVPGSPGTHGIPGAKGDVGSTGAVGAKGAPEQRGSAGSDSGLYSNWKQCAWNRRDLKDNGLIQDCVFSKKHSDSSLKIFYGGNLRIASCNNCCKRWYFTFNGGECNKPLAIDGVFYMAKGSGQNIHRHRHIEGYCNKIPKGIVRVGFWVGNCKGYGNADGDSGWNSISRIVIEEVPPPQK</sequence>
<reference evidence="4" key="1">
    <citation type="submission" date="2020-04" db="EMBL/GenBank/DDBJ databases">
        <authorList>
            <person name="Alioto T."/>
            <person name="Alioto T."/>
            <person name="Gomez Garrido J."/>
        </authorList>
    </citation>
    <scope>NUCLEOTIDE SEQUENCE</scope>
    <source>
        <strain evidence="4">A484AB</strain>
    </source>
</reference>
<dbReference type="Pfam" id="PF22938">
    <property type="entry name" value="Integrase_p58_C"/>
    <property type="match status" value="1"/>
</dbReference>
<comment type="caution">
    <text evidence="4">The sequence shown here is derived from an EMBL/GenBank/DDBJ whole genome shotgun (WGS) entry which is preliminary data.</text>
</comment>
<evidence type="ECO:0000313" key="4">
    <source>
        <dbReference type="EMBL" id="CAB3983149.1"/>
    </source>
</evidence>
<dbReference type="Pfam" id="PF17921">
    <property type="entry name" value="Integrase_H2C2"/>
    <property type="match status" value="1"/>
</dbReference>
<organism evidence="4 5">
    <name type="scientific">Paramuricea clavata</name>
    <name type="common">Red gorgonian</name>
    <name type="synonym">Violescent sea-whip</name>
    <dbReference type="NCBI Taxonomy" id="317549"/>
    <lineage>
        <taxon>Eukaryota</taxon>
        <taxon>Metazoa</taxon>
        <taxon>Cnidaria</taxon>
        <taxon>Anthozoa</taxon>
        <taxon>Octocorallia</taxon>
        <taxon>Malacalcyonacea</taxon>
        <taxon>Plexauridae</taxon>
        <taxon>Paramuricea</taxon>
    </lineage>
</organism>
<proteinExistence type="predicted"/>
<keyword evidence="5" id="KW-1185">Reference proteome</keyword>
<dbReference type="AlphaFoldDB" id="A0A6S7G2W6"/>
<feature type="domain" description="Integrase p58-like C-terminal" evidence="2">
    <location>
        <begin position="299"/>
        <end position="332"/>
    </location>
</feature>
<dbReference type="InterPro" id="IPR041588">
    <property type="entry name" value="Integrase_H2C2"/>
</dbReference>
<dbReference type="PANTHER" id="PTHR37984:SF5">
    <property type="entry name" value="PROTEIN NYNRIN-LIKE"/>
    <property type="match status" value="1"/>
</dbReference>